<dbReference type="GeneID" id="41608060"/>
<gene>
    <name evidence="1" type="ORF">MSSIH_3865</name>
</gene>
<dbReference type="RefSeq" id="WP_148706139.1">
    <property type="nucleotide sequence ID" value="NZ_CP009507.1"/>
</dbReference>
<proteinExistence type="predicted"/>
<reference evidence="1 2" key="1">
    <citation type="submission" date="2014-07" db="EMBL/GenBank/DDBJ databases">
        <title>Methanogenic archaea and the global carbon cycle.</title>
        <authorList>
            <person name="Henriksen J.R."/>
            <person name="Luke J."/>
            <person name="Reinhart S."/>
            <person name="Benedict M.N."/>
            <person name="Youngblut N.D."/>
            <person name="Metcalf M.E."/>
            <person name="Whitaker R.J."/>
            <person name="Metcalf W.W."/>
        </authorList>
    </citation>
    <scope>NUCLEOTIDE SEQUENCE [LARGE SCALE GENOMIC DNA]</scope>
    <source>
        <strain evidence="1 2">HI350</strain>
    </source>
</reference>
<dbReference type="Proteomes" id="UP000033092">
    <property type="component" value="Chromosome"/>
</dbReference>
<dbReference type="AlphaFoldDB" id="A0A0E3PI57"/>
<evidence type="ECO:0000313" key="2">
    <source>
        <dbReference type="Proteomes" id="UP000033092"/>
    </source>
</evidence>
<dbReference type="PATRIC" id="fig|1434119.4.peg.5006"/>
<name>A0A0E3PI57_9EURY</name>
<organism evidence="1 2">
    <name type="scientific">Methanosarcina siciliae HI350</name>
    <dbReference type="NCBI Taxonomy" id="1434119"/>
    <lineage>
        <taxon>Archaea</taxon>
        <taxon>Methanobacteriati</taxon>
        <taxon>Methanobacteriota</taxon>
        <taxon>Stenosarchaea group</taxon>
        <taxon>Methanomicrobia</taxon>
        <taxon>Methanosarcinales</taxon>
        <taxon>Methanosarcinaceae</taxon>
        <taxon>Methanosarcina</taxon>
    </lineage>
</organism>
<evidence type="ECO:0000313" key="1">
    <source>
        <dbReference type="EMBL" id="AKB34555.1"/>
    </source>
</evidence>
<protein>
    <submittedName>
        <fullName evidence="1">Uncharacterized protein</fullName>
    </submittedName>
</protein>
<dbReference type="EMBL" id="CP009507">
    <property type="protein sequence ID" value="AKB34555.1"/>
    <property type="molecule type" value="Genomic_DNA"/>
</dbReference>
<dbReference type="KEGG" id="msz:MSSIH_3865"/>
<sequence length="238" mass="26977">MQNTVEKTIGEVFQEFLVEQRARLSPKIYSGYEKTIFYFKKYLNGQAPAYLNEEDEGLLAKLYEKEDKEYCEVFGPAYIGSSEMQGFLGHFMIGSVVASKAFLKTVGTVMAKLVKWMYEKGYMGYGEYKVTSDIVKRLKVDMPVAEEISDLMCLYAVSNPVASCTEVLDDFFFITGIEPGKLWFKSRQTGEKVGLVIVPEYISSMCKPGWTICLLLGKNGKVWKILESGNMYPCLVFV</sequence>
<accession>A0A0E3PI57</accession>
<dbReference type="HOGENOM" id="CLU_1197654_0_0_2"/>